<dbReference type="EMBL" id="AP012204">
    <property type="protein sequence ID" value="BAK33519.1"/>
    <property type="molecule type" value="Genomic_DNA"/>
</dbReference>
<evidence type="ECO:0000256" key="1">
    <source>
        <dbReference type="SAM" id="Phobius"/>
    </source>
</evidence>
<keyword evidence="3" id="KW-1185">Reference proteome</keyword>
<dbReference type="KEGG" id="mph:MLP_05050"/>
<protein>
    <submittedName>
        <fullName evidence="2">Uncharacterized protein</fullName>
    </submittedName>
</protein>
<dbReference type="STRING" id="1032480.MLP_05050"/>
<evidence type="ECO:0000313" key="3">
    <source>
        <dbReference type="Proteomes" id="UP000007947"/>
    </source>
</evidence>
<evidence type="ECO:0000313" key="2">
    <source>
        <dbReference type="EMBL" id="BAK33519.1"/>
    </source>
</evidence>
<name>F5XK23_MICPN</name>
<reference evidence="2 3" key="1">
    <citation type="submission" date="2011-05" db="EMBL/GenBank/DDBJ databases">
        <title>Whole genome sequence of Microlunatus phosphovorus NM-1.</title>
        <authorList>
            <person name="Hosoyama A."/>
            <person name="Sasaki K."/>
            <person name="Harada T."/>
            <person name="Igarashi R."/>
            <person name="Kawakoshi A."/>
            <person name="Sasagawa M."/>
            <person name="Fukada J."/>
            <person name="Nakamura S."/>
            <person name="Katano Y."/>
            <person name="Hanada S."/>
            <person name="Kamagata Y."/>
            <person name="Nakamura N."/>
            <person name="Yamazaki S."/>
            <person name="Fujita N."/>
        </authorList>
    </citation>
    <scope>NUCLEOTIDE SEQUENCE [LARGE SCALE GENOMIC DNA]</scope>
    <source>
        <strain evidence="3">ATCC 700054 / DSM 10555 / JCM 9379 / NBRC 101784 / NCIMB 13414 / VKM Ac-1990 / NM-1</strain>
    </source>
</reference>
<dbReference type="Pfam" id="PF13398">
    <property type="entry name" value="Peptidase_M50B"/>
    <property type="match status" value="1"/>
</dbReference>
<accession>F5XK23</accession>
<dbReference type="RefSeq" id="WP_013861408.1">
    <property type="nucleotide sequence ID" value="NC_015635.1"/>
</dbReference>
<feature type="transmembrane region" description="Helical" evidence="1">
    <location>
        <begin position="166"/>
        <end position="184"/>
    </location>
</feature>
<organism evidence="2 3">
    <name type="scientific">Microlunatus phosphovorus (strain ATCC 700054 / DSM 10555 / JCM 9379 / NBRC 101784 / NCIMB 13414 / VKM Ac-1990 / NM-1)</name>
    <dbReference type="NCBI Taxonomy" id="1032480"/>
    <lineage>
        <taxon>Bacteria</taxon>
        <taxon>Bacillati</taxon>
        <taxon>Actinomycetota</taxon>
        <taxon>Actinomycetes</taxon>
        <taxon>Propionibacteriales</taxon>
        <taxon>Propionibacteriaceae</taxon>
        <taxon>Microlunatus</taxon>
    </lineage>
</organism>
<dbReference type="Proteomes" id="UP000007947">
    <property type="component" value="Chromosome"/>
</dbReference>
<dbReference type="InterPro" id="IPR049500">
    <property type="entry name" value="Peptidase_M50B-like"/>
</dbReference>
<dbReference type="eggNOG" id="ENOG502ZBQ3">
    <property type="taxonomic scope" value="Bacteria"/>
</dbReference>
<feature type="transmembrane region" description="Helical" evidence="1">
    <location>
        <begin position="212"/>
        <end position="236"/>
    </location>
</feature>
<dbReference type="AlphaFoldDB" id="F5XK23"/>
<dbReference type="HOGENOM" id="CLU_088222_0_0_11"/>
<feature type="transmembrane region" description="Helical" evidence="1">
    <location>
        <begin position="141"/>
        <end position="160"/>
    </location>
</feature>
<keyword evidence="1" id="KW-0472">Membrane</keyword>
<gene>
    <name evidence="2" type="ordered locus">MLP_05050</name>
</gene>
<keyword evidence="1" id="KW-1133">Transmembrane helix</keyword>
<proteinExistence type="predicted"/>
<keyword evidence="1" id="KW-0812">Transmembrane</keyword>
<sequence length="239" mass="24921">MGEVLSQIWSRATASQPAPEPAIVAGIAVLALGLVLVPRAWTVTRHLVTISHEGGHALLAVLTGRRLVGIRLHADTSGVTLSRGKPTGLGMVAMLAAGYLAPAVAGLGAALLLAGGHSLALLWLAAGWLSLMLLQIRNAYGLLVLVLCGAAAGLASWYLPGTTVSLLAYLLTWLLLFAAPKPVLEQMAQRRRGAARGSDVDQLTRLTHVPALLWELLFLLANIAGLVVGFLVLLPIPLG</sequence>
<feature type="transmembrane region" description="Helical" evidence="1">
    <location>
        <begin position="22"/>
        <end position="41"/>
    </location>
</feature>